<reference evidence="4 6" key="2">
    <citation type="submission" date="2017-12" db="EMBL/GenBank/DDBJ databases">
        <title>Comparative Functional Genomics of Dry Heat Resistant strains isolated from the Viking Spacecraft.</title>
        <authorList>
            <person name="Seuylemezian A."/>
            <person name="Cooper K."/>
            <person name="Vaishampayan P."/>
        </authorList>
    </citation>
    <scope>NUCLEOTIDE SEQUENCE [LARGE SCALE GENOMIC DNA]</scope>
    <source>
        <strain evidence="4 6">ATCC 29669</strain>
    </source>
</reference>
<protein>
    <recommendedName>
        <fullName evidence="7">HNH endonuclease</fullName>
    </recommendedName>
</protein>
<dbReference type="InterPro" id="IPR003615">
    <property type="entry name" value="HNH_nuc"/>
</dbReference>
<dbReference type="EMBL" id="PGVA01000014">
    <property type="protein sequence ID" value="PLR84299.1"/>
    <property type="molecule type" value="Genomic_DNA"/>
</dbReference>
<evidence type="ECO:0000313" key="5">
    <source>
        <dbReference type="Proteomes" id="UP000234951"/>
    </source>
</evidence>
<evidence type="ECO:0000313" key="3">
    <source>
        <dbReference type="EMBL" id="PLR84299.1"/>
    </source>
</evidence>
<dbReference type="Pfam" id="PF07463">
    <property type="entry name" value="NUMOD4"/>
    <property type="match status" value="1"/>
</dbReference>
<dbReference type="SUPFAM" id="SSF54060">
    <property type="entry name" value="His-Me finger endonucleases"/>
    <property type="match status" value="1"/>
</dbReference>
<reference evidence="3 5" key="1">
    <citation type="submission" date="2017-11" db="EMBL/GenBank/DDBJ databases">
        <title>Comparitive Functional Genomics of Dry Heat Resistant strains isolated from the Viking Spacecraft.</title>
        <authorList>
            <person name="Seuylemezian A."/>
            <person name="Cooper K."/>
            <person name="Vaishampayan P."/>
        </authorList>
    </citation>
    <scope>NUCLEOTIDE SEQUENCE [LARGE SCALE GENOMIC DNA]</scope>
    <source>
        <strain evidence="3 5">M4.6</strain>
    </source>
</reference>
<evidence type="ECO:0000313" key="6">
    <source>
        <dbReference type="Proteomes" id="UP000235114"/>
    </source>
</evidence>
<evidence type="ECO:0000313" key="4">
    <source>
        <dbReference type="EMBL" id="PLR89474.1"/>
    </source>
</evidence>
<feature type="domain" description="HNH nuclease" evidence="2">
    <location>
        <begin position="62"/>
        <end position="95"/>
    </location>
</feature>
<dbReference type="AlphaFoldDB" id="A0A2N5GPC3"/>
<evidence type="ECO:0000259" key="1">
    <source>
        <dbReference type="Pfam" id="PF07463"/>
    </source>
</evidence>
<dbReference type="InterPro" id="IPR044925">
    <property type="entry name" value="His-Me_finger_sf"/>
</dbReference>
<dbReference type="EMBL" id="PGVD01000082">
    <property type="protein sequence ID" value="PLR89474.1"/>
    <property type="molecule type" value="Genomic_DNA"/>
</dbReference>
<comment type="caution">
    <text evidence="3">The sequence shown here is derived from an EMBL/GenBank/DDBJ whole genome shotgun (WGS) entry which is preliminary data.</text>
</comment>
<dbReference type="Proteomes" id="UP000234951">
    <property type="component" value="Unassembled WGS sequence"/>
</dbReference>
<evidence type="ECO:0008006" key="7">
    <source>
        <dbReference type="Google" id="ProtNLM"/>
    </source>
</evidence>
<evidence type="ECO:0000259" key="2">
    <source>
        <dbReference type="Pfam" id="PF13392"/>
    </source>
</evidence>
<dbReference type="Gene3D" id="3.90.75.20">
    <property type="match status" value="1"/>
</dbReference>
<proteinExistence type="predicted"/>
<dbReference type="Proteomes" id="UP000235114">
    <property type="component" value="Unassembled WGS sequence"/>
</dbReference>
<accession>A0A2N5GPC3</accession>
<name>A0A2N5GPC3_9BACI</name>
<feature type="domain" description="NUMOD4" evidence="1">
    <location>
        <begin position="2"/>
        <end position="49"/>
    </location>
</feature>
<dbReference type="Pfam" id="PF13392">
    <property type="entry name" value="HNH_3"/>
    <property type="match status" value="1"/>
</dbReference>
<dbReference type="GO" id="GO:0016788">
    <property type="term" value="F:hydrolase activity, acting on ester bonds"/>
    <property type="evidence" value="ECO:0007669"/>
    <property type="project" value="InterPro"/>
</dbReference>
<dbReference type="OrthoDB" id="6631788at2"/>
<sequence length="95" mass="10898">MEIWKDIEGYNGKYQVSNHGRVKSTDYYYTGKEKVLKITPYNGYRKVGLAKDKNDTMTLFNVHRLVATAFIPKVEGKPLINHIDGNRANNHVSNL</sequence>
<gene>
    <name evidence="3" type="ORF">CU635_08265</name>
    <name evidence="4" type="ORF">CVD25_21465</name>
</gene>
<dbReference type="InterPro" id="IPR010902">
    <property type="entry name" value="NUMOD4"/>
</dbReference>
<organism evidence="3 5">
    <name type="scientific">Bacillus canaveralius</name>
    <dbReference type="NCBI Taxonomy" id="1403243"/>
    <lineage>
        <taxon>Bacteria</taxon>
        <taxon>Bacillati</taxon>
        <taxon>Bacillota</taxon>
        <taxon>Bacilli</taxon>
        <taxon>Bacillales</taxon>
        <taxon>Bacillaceae</taxon>
        <taxon>Bacillus</taxon>
    </lineage>
</organism>
<dbReference type="RefSeq" id="WP_101576766.1">
    <property type="nucleotide sequence ID" value="NZ_PGVA01000014.1"/>
</dbReference>
<keyword evidence="6" id="KW-1185">Reference proteome</keyword>